<feature type="chain" id="PRO_5043623750" evidence="1">
    <location>
        <begin position="22"/>
        <end position="546"/>
    </location>
</feature>
<dbReference type="AlphaFoldDB" id="A0AAX4HUJ2"/>
<dbReference type="InterPro" id="IPR001736">
    <property type="entry name" value="PLipase_D/transphosphatidylase"/>
</dbReference>
<reference evidence="3 4" key="1">
    <citation type="submission" date="2023-11" db="EMBL/GenBank/DDBJ databases">
        <title>Peredibacter starrii A3.12.</title>
        <authorList>
            <person name="Mitchell R.J."/>
        </authorList>
    </citation>
    <scope>NUCLEOTIDE SEQUENCE [LARGE SCALE GENOMIC DNA]</scope>
    <source>
        <strain evidence="3 4">A3.12</strain>
    </source>
</reference>
<dbReference type="GO" id="GO:0032049">
    <property type="term" value="P:cardiolipin biosynthetic process"/>
    <property type="evidence" value="ECO:0007669"/>
    <property type="project" value="UniProtKB-ARBA"/>
</dbReference>
<dbReference type="KEGG" id="psti:SOO65_08335"/>
<dbReference type="PROSITE" id="PS50035">
    <property type="entry name" value="PLD"/>
    <property type="match status" value="2"/>
</dbReference>
<dbReference type="EMBL" id="CP139487">
    <property type="protein sequence ID" value="WPU66753.1"/>
    <property type="molecule type" value="Genomic_DNA"/>
</dbReference>
<feature type="domain" description="PLD phosphodiesterase" evidence="2">
    <location>
        <begin position="246"/>
        <end position="273"/>
    </location>
</feature>
<dbReference type="Proteomes" id="UP001324634">
    <property type="component" value="Chromosome"/>
</dbReference>
<evidence type="ECO:0000256" key="1">
    <source>
        <dbReference type="SAM" id="SignalP"/>
    </source>
</evidence>
<feature type="signal peptide" evidence="1">
    <location>
        <begin position="1"/>
        <end position="21"/>
    </location>
</feature>
<keyword evidence="4" id="KW-1185">Reference proteome</keyword>
<evidence type="ECO:0000259" key="2">
    <source>
        <dbReference type="PROSITE" id="PS50035"/>
    </source>
</evidence>
<dbReference type="Gene3D" id="3.30.870.10">
    <property type="entry name" value="Endonuclease Chain A"/>
    <property type="match status" value="2"/>
</dbReference>
<dbReference type="GO" id="GO:0030572">
    <property type="term" value="F:phosphatidyltransferase activity"/>
    <property type="evidence" value="ECO:0007669"/>
    <property type="project" value="UniProtKB-ARBA"/>
</dbReference>
<evidence type="ECO:0000313" key="4">
    <source>
        <dbReference type="Proteomes" id="UP001324634"/>
    </source>
</evidence>
<dbReference type="PANTHER" id="PTHR21248">
    <property type="entry name" value="CARDIOLIPIN SYNTHASE"/>
    <property type="match status" value="1"/>
</dbReference>
<accession>A0AAX4HUJ2</accession>
<name>A0AAX4HUJ2_9BACT</name>
<proteinExistence type="predicted"/>
<dbReference type="SMART" id="SM00155">
    <property type="entry name" value="PLDc"/>
    <property type="match status" value="2"/>
</dbReference>
<dbReference type="Pfam" id="PF13091">
    <property type="entry name" value="PLDc_2"/>
    <property type="match status" value="1"/>
</dbReference>
<protein>
    <submittedName>
        <fullName evidence="3">Phosphatidylserine/phosphatidylglycerophosphate/ cardiolipin synthase family protein</fullName>
    </submittedName>
</protein>
<keyword evidence="1" id="KW-0732">Signal</keyword>
<dbReference type="SUPFAM" id="SSF56024">
    <property type="entry name" value="Phospholipase D/nuclease"/>
    <property type="match status" value="2"/>
</dbReference>
<dbReference type="InterPro" id="IPR025202">
    <property type="entry name" value="PLD-like_dom"/>
</dbReference>
<dbReference type="PANTHER" id="PTHR21248:SF22">
    <property type="entry name" value="PHOSPHOLIPASE D"/>
    <property type="match status" value="1"/>
</dbReference>
<organism evidence="3 4">
    <name type="scientific">Peredibacter starrii</name>
    <dbReference type="NCBI Taxonomy" id="28202"/>
    <lineage>
        <taxon>Bacteria</taxon>
        <taxon>Pseudomonadati</taxon>
        <taxon>Bdellovibrionota</taxon>
        <taxon>Bacteriovoracia</taxon>
        <taxon>Bacteriovoracales</taxon>
        <taxon>Bacteriovoracaceae</taxon>
        <taxon>Peredibacter</taxon>
    </lineage>
</organism>
<gene>
    <name evidence="3" type="ORF">SOO65_08335</name>
</gene>
<sequence length="546" mass="61812">MSSGYFLGLLTVALFAPSIWGATNPFAQYQKDTPSQNSSFFPQTPPFKYPFTISAEVKNSDLDVQKILLDFPVDTLDRVSELYRGIPFNSQKSMYEYPFAIHPTWEYLPYPFIKSIPRSNPEQWISHFSKRLNRTVGINSSKFQDELDALTGTEAVAGNELRVLKTPASYAEILARVEMVKSHAFISSFLFNCDKGTESLVSAIGRKARTAKIYVMYDAFGAKSDPACSKRLEQLGAKVVLFKTKLGTIFHEKMYVFDGQYAMVDGQNLIAAGTLSNGTNNLFNDVAVLAAGPIVTKIGSHFIDLWESQGQKIAPEIKEQYLKQNAFIRPYASKAFLSNNIARMRDQGLCRLVTKSPGKNQQQILNLYLHTARNVNSYLFFNYIDPKYRDPARKDVGEKFIDAVLERVNFRKEIRVDMLTNGWKNPFQVELPEGMAANRNLMTQLILELQNIITTDPHKDMAKMHANLGNKVKTDNFHWWSYPQYMHAKTLMADNAWTIIGSYNINEGSEYQSYESVLACLDTELAQGMQESIILDAMNSIPVPLK</sequence>
<dbReference type="RefSeq" id="WP_321399277.1">
    <property type="nucleotide sequence ID" value="NZ_CP139487.1"/>
</dbReference>
<evidence type="ECO:0000313" key="3">
    <source>
        <dbReference type="EMBL" id="WPU66753.1"/>
    </source>
</evidence>
<feature type="domain" description="PLD phosphodiesterase" evidence="2">
    <location>
        <begin position="482"/>
        <end position="509"/>
    </location>
</feature>